<feature type="domain" description="4Fe-4S Wbl-type" evidence="2">
    <location>
        <begin position="32"/>
        <end position="101"/>
    </location>
</feature>
<dbReference type="RefSeq" id="WP_161893667.1">
    <property type="nucleotide sequence ID" value="NZ_BJOV01000001.1"/>
</dbReference>
<evidence type="ECO:0000256" key="1">
    <source>
        <dbReference type="SAM" id="MobiDB-lite"/>
    </source>
</evidence>
<feature type="region of interest" description="Disordered" evidence="1">
    <location>
        <begin position="88"/>
        <end position="110"/>
    </location>
</feature>
<dbReference type="InterPro" id="IPR034768">
    <property type="entry name" value="4FE4S_WBL"/>
</dbReference>
<organism evidence="3 4">
    <name type="scientific">Gordonia spumicola</name>
    <dbReference type="NCBI Taxonomy" id="589161"/>
    <lineage>
        <taxon>Bacteria</taxon>
        <taxon>Bacillati</taxon>
        <taxon>Actinomycetota</taxon>
        <taxon>Actinomycetes</taxon>
        <taxon>Mycobacteriales</taxon>
        <taxon>Gordoniaceae</taxon>
        <taxon>Gordonia</taxon>
    </lineage>
</organism>
<dbReference type="Pfam" id="PF02467">
    <property type="entry name" value="Whib"/>
    <property type="match status" value="1"/>
</dbReference>
<dbReference type="AlphaFoldDB" id="A0A7I9V3U7"/>
<evidence type="ECO:0000259" key="2">
    <source>
        <dbReference type="PROSITE" id="PS51674"/>
    </source>
</evidence>
<dbReference type="OrthoDB" id="4428041at2"/>
<proteinExistence type="predicted"/>
<keyword evidence="4" id="KW-1185">Reference proteome</keyword>
<sequence>MARPPSVRLVDPPWFELAKSVLADTPNLTGAACTGRHTVFDPIDHDTESPGTVAARHAEAERICRQCPVLDLCRTAWVDTPGVRWRPDGVVGGRTPAQRRRRGRPIKEAS</sequence>
<evidence type="ECO:0000313" key="3">
    <source>
        <dbReference type="EMBL" id="GED99699.1"/>
    </source>
</evidence>
<accession>A0A7I9V3U7</accession>
<dbReference type="Proteomes" id="UP000444960">
    <property type="component" value="Unassembled WGS sequence"/>
</dbReference>
<dbReference type="PROSITE" id="PS51674">
    <property type="entry name" value="4FE4S_WBL"/>
    <property type="match status" value="1"/>
</dbReference>
<gene>
    <name evidence="3" type="ORF">nbrc107696_01460</name>
</gene>
<reference evidence="4" key="1">
    <citation type="submission" date="2019-06" db="EMBL/GenBank/DDBJ databases">
        <title>Gordonia isolated from sludge of a wastewater treatment plant.</title>
        <authorList>
            <person name="Tamura T."/>
            <person name="Aoyama K."/>
            <person name="Kang Y."/>
            <person name="Saito S."/>
            <person name="Akiyama N."/>
            <person name="Yazawa K."/>
            <person name="Gonoi T."/>
            <person name="Mikami Y."/>
        </authorList>
    </citation>
    <scope>NUCLEOTIDE SEQUENCE [LARGE SCALE GENOMIC DNA]</scope>
    <source>
        <strain evidence="4">NBRC 107696</strain>
    </source>
</reference>
<comment type="caution">
    <text evidence="3">The sequence shown here is derived from an EMBL/GenBank/DDBJ whole genome shotgun (WGS) entry which is preliminary data.</text>
</comment>
<dbReference type="EMBL" id="BJOV01000001">
    <property type="protein sequence ID" value="GED99699.1"/>
    <property type="molecule type" value="Genomic_DNA"/>
</dbReference>
<protein>
    <recommendedName>
        <fullName evidence="2">4Fe-4S Wbl-type domain-containing protein</fullName>
    </recommendedName>
</protein>
<name>A0A7I9V3U7_9ACTN</name>
<evidence type="ECO:0000313" key="4">
    <source>
        <dbReference type="Proteomes" id="UP000444960"/>
    </source>
</evidence>